<gene>
    <name evidence="2" type="ORF">GCM10011571_26060</name>
</gene>
<reference evidence="2" key="1">
    <citation type="journal article" date="2014" name="Int. J. Syst. Evol. Microbiol.">
        <title>Complete genome sequence of Corynebacterium casei LMG S-19264T (=DSM 44701T), isolated from a smear-ripened cheese.</title>
        <authorList>
            <consortium name="US DOE Joint Genome Institute (JGI-PGF)"/>
            <person name="Walter F."/>
            <person name="Albersmeier A."/>
            <person name="Kalinowski J."/>
            <person name="Ruckert C."/>
        </authorList>
    </citation>
    <scope>NUCLEOTIDE SEQUENCE</scope>
    <source>
        <strain evidence="2">CGMCC 1.15179</strain>
    </source>
</reference>
<sequence length="89" mass="9694">MAASWADYDPAVSVDGLAPEQWWMTGLATAGWLSSFLLAIQTNASNKEDQKGTLSFDHSPCVNAGDSWVIPSTDRKLTKLTPWAPRLTV</sequence>
<evidence type="ECO:0000256" key="1">
    <source>
        <dbReference type="SAM" id="Phobius"/>
    </source>
</evidence>
<evidence type="ECO:0000313" key="2">
    <source>
        <dbReference type="EMBL" id="GGE22780.1"/>
    </source>
</evidence>
<dbReference type="EMBL" id="BMHQ01000009">
    <property type="protein sequence ID" value="GGE22780.1"/>
    <property type="molecule type" value="Genomic_DNA"/>
</dbReference>
<feature type="transmembrane region" description="Helical" evidence="1">
    <location>
        <begin position="22"/>
        <end position="40"/>
    </location>
</feature>
<organism evidence="2 3">
    <name type="scientific">Marinithermofilum abyssi</name>
    <dbReference type="NCBI Taxonomy" id="1571185"/>
    <lineage>
        <taxon>Bacteria</taxon>
        <taxon>Bacillati</taxon>
        <taxon>Bacillota</taxon>
        <taxon>Bacilli</taxon>
        <taxon>Bacillales</taxon>
        <taxon>Thermoactinomycetaceae</taxon>
        <taxon>Marinithermofilum</taxon>
    </lineage>
</organism>
<comment type="caution">
    <text evidence="2">The sequence shown here is derived from an EMBL/GenBank/DDBJ whole genome shotgun (WGS) entry which is preliminary data.</text>
</comment>
<proteinExistence type="predicted"/>
<name>A0A8J2VC74_9BACL</name>
<keyword evidence="1" id="KW-0472">Membrane</keyword>
<keyword evidence="3" id="KW-1185">Reference proteome</keyword>
<keyword evidence="1" id="KW-1133">Transmembrane helix</keyword>
<protein>
    <submittedName>
        <fullName evidence="2">Uncharacterized protein</fullName>
    </submittedName>
</protein>
<accession>A0A8J2VC74</accession>
<reference evidence="2" key="2">
    <citation type="submission" date="2020-09" db="EMBL/GenBank/DDBJ databases">
        <authorList>
            <person name="Sun Q."/>
            <person name="Zhou Y."/>
        </authorList>
    </citation>
    <scope>NUCLEOTIDE SEQUENCE</scope>
    <source>
        <strain evidence="2">CGMCC 1.15179</strain>
    </source>
</reference>
<dbReference type="RefSeq" id="WP_188648326.1">
    <property type="nucleotide sequence ID" value="NZ_BMHQ01000009.1"/>
</dbReference>
<dbReference type="AlphaFoldDB" id="A0A8J2VC74"/>
<dbReference type="Proteomes" id="UP000625210">
    <property type="component" value="Unassembled WGS sequence"/>
</dbReference>
<keyword evidence="1" id="KW-0812">Transmembrane</keyword>
<evidence type="ECO:0000313" key="3">
    <source>
        <dbReference type="Proteomes" id="UP000625210"/>
    </source>
</evidence>